<gene>
    <name evidence="1" type="ORF">ENR15_24190</name>
</gene>
<sequence>MTHHDNETHLAEIARLEDEISDRQREIVWKQSKLRELEWGTAESEDGEIIPISDWMELQQNHHL</sequence>
<dbReference type="AlphaFoldDB" id="A0A7C3VSU2"/>
<accession>A0A7C3VSU2</accession>
<proteinExistence type="predicted"/>
<reference evidence="1" key="1">
    <citation type="journal article" date="2020" name="mSystems">
        <title>Genome- and Community-Level Interaction Insights into Carbon Utilization and Element Cycling Functions of Hydrothermarchaeota in Hydrothermal Sediment.</title>
        <authorList>
            <person name="Zhou Z."/>
            <person name="Liu Y."/>
            <person name="Xu W."/>
            <person name="Pan J."/>
            <person name="Luo Z.H."/>
            <person name="Li M."/>
        </authorList>
    </citation>
    <scope>NUCLEOTIDE SEQUENCE [LARGE SCALE GENOMIC DNA]</scope>
    <source>
        <strain evidence="1">SpSt-374</strain>
    </source>
</reference>
<evidence type="ECO:0000313" key="1">
    <source>
        <dbReference type="EMBL" id="HGG03650.1"/>
    </source>
</evidence>
<organism evidence="1">
    <name type="scientific">Planktothricoides sp. SpSt-374</name>
    <dbReference type="NCBI Taxonomy" id="2282167"/>
    <lineage>
        <taxon>Bacteria</taxon>
        <taxon>Bacillati</taxon>
        <taxon>Cyanobacteriota</taxon>
        <taxon>Cyanophyceae</taxon>
        <taxon>Oscillatoriophycideae</taxon>
        <taxon>Oscillatoriales</taxon>
        <taxon>Oscillatoriaceae</taxon>
        <taxon>Planktothricoides</taxon>
    </lineage>
</organism>
<protein>
    <submittedName>
        <fullName evidence="1">Uncharacterized protein</fullName>
    </submittedName>
</protein>
<name>A0A7C3VSU2_9CYAN</name>
<comment type="caution">
    <text evidence="1">The sequence shown here is derived from an EMBL/GenBank/DDBJ whole genome shotgun (WGS) entry which is preliminary data.</text>
</comment>
<dbReference type="EMBL" id="DSPX01000251">
    <property type="protein sequence ID" value="HGG03650.1"/>
    <property type="molecule type" value="Genomic_DNA"/>
</dbReference>